<sequence>MIQSVSYADVVRLHRTDAVCVGLRAGLPLLCFLVPEAENTRHRADVPLSWCESAQANLPPEVRVRCVVRERAVRGSIVGQLPQPAMQRIHAMIARERTSQTVEGGWPHRTTPHNKASTHACMQKNTSSRHSTARTGYYA</sequence>
<dbReference type="AlphaFoldDB" id="A0A841QFZ5"/>
<keyword evidence="3" id="KW-1185">Reference proteome</keyword>
<accession>A0A841QFZ5</accession>
<gene>
    <name evidence="2" type="ORF">HNR55_002543</name>
</gene>
<name>A0A841QFZ5_9PROT</name>
<feature type="region of interest" description="Disordered" evidence="1">
    <location>
        <begin position="99"/>
        <end position="139"/>
    </location>
</feature>
<evidence type="ECO:0000313" key="3">
    <source>
        <dbReference type="Proteomes" id="UP000578000"/>
    </source>
</evidence>
<dbReference type="EMBL" id="JACHIE010000012">
    <property type="protein sequence ID" value="MBB6457939.1"/>
    <property type="molecule type" value="Genomic_DNA"/>
</dbReference>
<comment type="caution">
    <text evidence="2">The sequence shown here is derived from an EMBL/GenBank/DDBJ whole genome shotgun (WGS) entry which is preliminary data.</text>
</comment>
<feature type="compositionally biased region" description="Polar residues" evidence="1">
    <location>
        <begin position="123"/>
        <end position="139"/>
    </location>
</feature>
<evidence type="ECO:0000313" key="2">
    <source>
        <dbReference type="EMBL" id="MBB6457939.1"/>
    </source>
</evidence>
<protein>
    <submittedName>
        <fullName evidence="2">Uncharacterized protein</fullName>
    </submittedName>
</protein>
<proteinExistence type="predicted"/>
<reference evidence="2 3" key="1">
    <citation type="submission" date="2020-08" db="EMBL/GenBank/DDBJ databases">
        <title>Genomic Encyclopedia of Type Strains, Phase IV (KMG-IV): sequencing the most valuable type-strain genomes for metagenomic binning, comparative biology and taxonomic classification.</title>
        <authorList>
            <person name="Goeker M."/>
        </authorList>
    </citation>
    <scope>NUCLEOTIDE SEQUENCE [LARGE SCALE GENOMIC DNA]</scope>
    <source>
        <strain evidence="2 3">DSM 4491</strain>
    </source>
</reference>
<organism evidence="2 3">
    <name type="scientific">Acetobacter lovaniensis</name>
    <dbReference type="NCBI Taxonomy" id="104100"/>
    <lineage>
        <taxon>Bacteria</taxon>
        <taxon>Pseudomonadati</taxon>
        <taxon>Pseudomonadota</taxon>
        <taxon>Alphaproteobacteria</taxon>
        <taxon>Acetobacterales</taxon>
        <taxon>Acetobacteraceae</taxon>
        <taxon>Acetobacter</taxon>
    </lineage>
</organism>
<evidence type="ECO:0000256" key="1">
    <source>
        <dbReference type="SAM" id="MobiDB-lite"/>
    </source>
</evidence>
<dbReference type="RefSeq" id="WP_166115836.1">
    <property type="nucleotide sequence ID" value="NZ_BAABDB010000042.1"/>
</dbReference>
<dbReference type="Proteomes" id="UP000578000">
    <property type="component" value="Unassembled WGS sequence"/>
</dbReference>